<sequence length="473" mass="51878">MRTRQRVLLGSIVGLAGVSMIGTLSVTAATVTNASTSTAVPTTRTATVPIKAQPYYTGTTGQLVTLAGTEQQVTITPSQALKAYAKTTWIVTGQTDITMPTGTTTRYYQVKNAKDGVEGWLDQAAAKPGHNYQTGAPVTKKAKNYVTAKTGKVYQLSGTRAAMQLSNGRSLSKKQTYRATKQRYYYRHGTKYLYFYVKSTNGTKGWVWHKYLKGGTYVAVAKKQQAIKKRLRSYLTGVTKDSTCMVSFYNLAPKAGSKAAKANNAAVYADGKLAVHARGNQVTTSASTYKLYIAAYLMHLKQQKRFSWTAANRAGMQRMIVNSANDYPESILHRYGATNINRWLASQGYYGGVFRANRNASTTANSLKQVLLDLQNGKKAFTNKRDRAYILSLMGRQLYRRGIPTGTAQALAGTTVQDKVGFLYDHNSDAAIVTMPNGHRYVLVVMTKGHGQSGFSGFPRIAKIAKQVQKIVY</sequence>
<keyword evidence="3" id="KW-0378">Hydrolase</keyword>
<organism evidence="3 4">
    <name type="scientific">Lactiplantibacillus daowaiensis</name>
    <dbReference type="NCBI Taxonomy" id="2559918"/>
    <lineage>
        <taxon>Bacteria</taxon>
        <taxon>Bacillati</taxon>
        <taxon>Bacillota</taxon>
        <taxon>Bacilli</taxon>
        <taxon>Lactobacillales</taxon>
        <taxon>Lactobacillaceae</taxon>
        <taxon>Lactiplantibacillus</taxon>
    </lineage>
</organism>
<keyword evidence="1" id="KW-0732">Signal</keyword>
<evidence type="ECO:0000313" key="4">
    <source>
        <dbReference type="Proteomes" id="UP001596282"/>
    </source>
</evidence>
<dbReference type="InterPro" id="IPR045155">
    <property type="entry name" value="Beta-lactam_cat"/>
</dbReference>
<dbReference type="InterPro" id="IPR012338">
    <property type="entry name" value="Beta-lactam/transpept-like"/>
</dbReference>
<feature type="signal peptide" evidence="1">
    <location>
        <begin position="1"/>
        <end position="28"/>
    </location>
</feature>
<proteinExistence type="predicted"/>
<keyword evidence="4" id="KW-1185">Reference proteome</keyword>
<protein>
    <submittedName>
        <fullName evidence="3">Serine hydrolase</fullName>
    </submittedName>
</protein>
<gene>
    <name evidence="3" type="ORF">ACFP5Y_07735</name>
</gene>
<feature type="chain" id="PRO_5045496747" evidence="1">
    <location>
        <begin position="29"/>
        <end position="473"/>
    </location>
</feature>
<feature type="domain" description="Beta-lactamase class A catalytic" evidence="2">
    <location>
        <begin position="317"/>
        <end position="447"/>
    </location>
</feature>
<dbReference type="EMBL" id="JBHSSC010000033">
    <property type="protein sequence ID" value="MFC6181106.1"/>
    <property type="molecule type" value="Genomic_DNA"/>
</dbReference>
<accession>A0ABW1S072</accession>
<dbReference type="InterPro" id="IPR000871">
    <property type="entry name" value="Beta-lactam_class-A"/>
</dbReference>
<dbReference type="PANTHER" id="PTHR35333:SF3">
    <property type="entry name" value="BETA-LACTAMASE-TYPE TRANSPEPTIDASE FOLD CONTAINING PROTEIN"/>
    <property type="match status" value="1"/>
</dbReference>
<dbReference type="RefSeq" id="WP_171001505.1">
    <property type="nucleotide sequence ID" value="NZ_BJDJ01000024.1"/>
</dbReference>
<name>A0ABW1S072_9LACO</name>
<dbReference type="SUPFAM" id="SSF56601">
    <property type="entry name" value="beta-lactamase/transpeptidase-like"/>
    <property type="match status" value="1"/>
</dbReference>
<dbReference type="Gene3D" id="3.40.710.10">
    <property type="entry name" value="DD-peptidase/beta-lactamase superfamily"/>
    <property type="match status" value="1"/>
</dbReference>
<evidence type="ECO:0000313" key="3">
    <source>
        <dbReference type="EMBL" id="MFC6181106.1"/>
    </source>
</evidence>
<evidence type="ECO:0000256" key="1">
    <source>
        <dbReference type="SAM" id="SignalP"/>
    </source>
</evidence>
<dbReference type="GO" id="GO:0016787">
    <property type="term" value="F:hydrolase activity"/>
    <property type="evidence" value="ECO:0007669"/>
    <property type="project" value="UniProtKB-KW"/>
</dbReference>
<dbReference type="Pfam" id="PF13354">
    <property type="entry name" value="Beta-lactamase2"/>
    <property type="match status" value="1"/>
</dbReference>
<dbReference type="Proteomes" id="UP001596282">
    <property type="component" value="Unassembled WGS sequence"/>
</dbReference>
<dbReference type="PANTHER" id="PTHR35333">
    <property type="entry name" value="BETA-LACTAMASE"/>
    <property type="match status" value="1"/>
</dbReference>
<evidence type="ECO:0000259" key="2">
    <source>
        <dbReference type="Pfam" id="PF13354"/>
    </source>
</evidence>
<reference evidence="4" key="1">
    <citation type="journal article" date="2019" name="Int. J. Syst. Evol. Microbiol.">
        <title>The Global Catalogue of Microorganisms (GCM) 10K type strain sequencing project: providing services to taxonomists for standard genome sequencing and annotation.</title>
        <authorList>
            <consortium name="The Broad Institute Genomics Platform"/>
            <consortium name="The Broad Institute Genome Sequencing Center for Infectious Disease"/>
            <person name="Wu L."/>
            <person name="Ma J."/>
        </authorList>
    </citation>
    <scope>NUCLEOTIDE SEQUENCE [LARGE SCALE GENOMIC DNA]</scope>
    <source>
        <strain evidence="4">CCM 8933</strain>
    </source>
</reference>
<comment type="caution">
    <text evidence="3">The sequence shown here is derived from an EMBL/GenBank/DDBJ whole genome shotgun (WGS) entry which is preliminary data.</text>
</comment>